<proteinExistence type="predicted"/>
<comment type="caution">
    <text evidence="1">The sequence shown here is derived from an EMBL/GenBank/DDBJ whole genome shotgun (WGS) entry which is preliminary data.</text>
</comment>
<organism evidence="1 2">
    <name type="scientific">Vitis vinifera</name>
    <name type="common">Grape</name>
    <dbReference type="NCBI Taxonomy" id="29760"/>
    <lineage>
        <taxon>Eukaryota</taxon>
        <taxon>Viridiplantae</taxon>
        <taxon>Streptophyta</taxon>
        <taxon>Embryophyta</taxon>
        <taxon>Tracheophyta</taxon>
        <taxon>Spermatophyta</taxon>
        <taxon>Magnoliopsida</taxon>
        <taxon>eudicotyledons</taxon>
        <taxon>Gunneridae</taxon>
        <taxon>Pentapetalae</taxon>
        <taxon>rosids</taxon>
        <taxon>Vitales</taxon>
        <taxon>Vitaceae</taxon>
        <taxon>Viteae</taxon>
        <taxon>Vitis</taxon>
    </lineage>
</organism>
<dbReference type="AlphaFoldDB" id="A0A438FHZ2"/>
<dbReference type="Proteomes" id="UP000288805">
    <property type="component" value="Unassembled WGS sequence"/>
</dbReference>
<accession>A0A438FHZ2</accession>
<evidence type="ECO:0000313" key="1">
    <source>
        <dbReference type="EMBL" id="RVW59586.1"/>
    </source>
</evidence>
<protein>
    <recommendedName>
        <fullName evidence="3">Gag-pol polyprotein</fullName>
    </recommendedName>
</protein>
<name>A0A438FHZ2_VITVI</name>
<reference evidence="1 2" key="1">
    <citation type="journal article" date="2018" name="PLoS Genet.">
        <title>Population sequencing reveals clonal diversity and ancestral inbreeding in the grapevine cultivar Chardonnay.</title>
        <authorList>
            <person name="Roach M.J."/>
            <person name="Johnson D.L."/>
            <person name="Bohlmann J."/>
            <person name="van Vuuren H.J."/>
            <person name="Jones S.J."/>
            <person name="Pretorius I.S."/>
            <person name="Schmidt S.A."/>
            <person name="Borneman A.R."/>
        </authorList>
    </citation>
    <scope>NUCLEOTIDE SEQUENCE [LARGE SCALE GENOMIC DNA]</scope>
    <source>
        <strain evidence="2">cv. Chardonnay</strain>
        <tissue evidence="1">Leaf</tissue>
    </source>
</reference>
<evidence type="ECO:0008006" key="3">
    <source>
        <dbReference type="Google" id="ProtNLM"/>
    </source>
</evidence>
<evidence type="ECO:0000313" key="2">
    <source>
        <dbReference type="Proteomes" id="UP000288805"/>
    </source>
</evidence>
<gene>
    <name evidence="1" type="ORF">CK203_107434</name>
</gene>
<dbReference type="EMBL" id="QGNW01000885">
    <property type="protein sequence ID" value="RVW59586.1"/>
    <property type="molecule type" value="Genomic_DNA"/>
</dbReference>
<sequence>MSTQLLSRFWSPSNLLGMTQSRALRLQANEGRWPKQIKTDSAKWDKSKKCAYHKEHDHTTKQCRSFHYLVEKLLKFGHLKQYVCSDERRAQTDQDLDVQILRTSIAPRVAINYIHGGPTDEEYNSK</sequence>